<organism evidence="7 9">
    <name type="scientific">Fulvivirga sedimenti</name>
    <dbReference type="NCBI Taxonomy" id="2879465"/>
    <lineage>
        <taxon>Bacteria</taxon>
        <taxon>Pseudomonadati</taxon>
        <taxon>Bacteroidota</taxon>
        <taxon>Cytophagia</taxon>
        <taxon>Cytophagales</taxon>
        <taxon>Fulvivirgaceae</taxon>
        <taxon>Fulvivirga</taxon>
    </lineage>
</organism>
<dbReference type="EMBL" id="JAIXNE010000002">
    <property type="protein sequence ID" value="MCA6074594.1"/>
    <property type="molecule type" value="Genomic_DNA"/>
</dbReference>
<feature type="region of interest" description="Disordered" evidence="1">
    <location>
        <begin position="349"/>
        <end position="386"/>
    </location>
</feature>
<dbReference type="Pfam" id="PF25975">
    <property type="entry name" value="CzcB_C"/>
    <property type="match status" value="1"/>
</dbReference>
<evidence type="ECO:0000259" key="3">
    <source>
        <dbReference type="Pfam" id="PF25917"/>
    </source>
</evidence>
<dbReference type="Gene3D" id="2.40.50.100">
    <property type="match status" value="1"/>
</dbReference>
<evidence type="ECO:0000313" key="7">
    <source>
        <dbReference type="EMBL" id="MCA6075771.1"/>
    </source>
</evidence>
<dbReference type="Pfam" id="PF26002">
    <property type="entry name" value="Beta-barrel_AprE"/>
    <property type="match status" value="1"/>
</dbReference>
<name>A0A9X1HPV6_9BACT</name>
<protein>
    <submittedName>
        <fullName evidence="7">Efflux RND transporter periplasmic adaptor subunit</fullName>
    </submittedName>
</protein>
<evidence type="ECO:0000259" key="2">
    <source>
        <dbReference type="Pfam" id="PF25876"/>
    </source>
</evidence>
<dbReference type="EMBL" id="JAIXNE010000004">
    <property type="protein sequence ID" value="MCA6076899.1"/>
    <property type="molecule type" value="Genomic_DNA"/>
</dbReference>
<dbReference type="InterPro" id="IPR058625">
    <property type="entry name" value="MdtA-like_BSH"/>
</dbReference>
<evidence type="ECO:0000313" key="8">
    <source>
        <dbReference type="EMBL" id="MCA6076899.1"/>
    </source>
</evidence>
<proteinExistence type="predicted"/>
<sequence>MAKKKSSNRWLYYVIGALVLIVVLLFVGRSQGWIGKAKEIEVEMAKATRQSIVEKVSASGMVQPVVEVKLSPEVSGELIELNVEEGDSVVENFVLAKIRPDNFIAARDQAQAALNQQKANLMSSQASLSRAQATYQRAKQDYDRQKKLYDEKVISESDWELAQQNIIVAENDLKSARQNVQAASFIVKSSQASLEQATENLRRTAVTAPMSGIVSKLNVEQGETVLGTQQFQGTEIMRIADLNKMEVRVDVNENDIIRVAIGDTAVIDVDSYSYLDKEFTGIVTAIANTANDKASADAVTEFEVRIRILNSSYQDLASEGNKFPFRPGMTASVDIITQRKNNILTVPLSSVTTRNPNSIRSRSGKESEEEPENEARQQTSKSEDQEVVFVNEGGVARKRVVKTGISDFDNIEIIEGVSEGEEIVTGPFLVVSKRLEDGDNVTARKSRGNSPVRENTESD</sequence>
<comment type="caution">
    <text evidence="7">The sequence shown here is derived from an EMBL/GenBank/DDBJ whole genome shotgun (WGS) entry which is preliminary data.</text>
</comment>
<feature type="region of interest" description="Disordered" evidence="1">
    <location>
        <begin position="438"/>
        <end position="459"/>
    </location>
</feature>
<keyword evidence="9" id="KW-1185">Reference proteome</keyword>
<dbReference type="AlphaFoldDB" id="A0A9X1HPV6"/>
<dbReference type="Pfam" id="PF25876">
    <property type="entry name" value="HH_MFP_RND"/>
    <property type="match status" value="1"/>
</dbReference>
<dbReference type="Gene3D" id="2.40.30.170">
    <property type="match status" value="1"/>
</dbReference>
<evidence type="ECO:0000313" key="6">
    <source>
        <dbReference type="EMBL" id="MCA6074594.1"/>
    </source>
</evidence>
<evidence type="ECO:0000259" key="4">
    <source>
        <dbReference type="Pfam" id="PF25975"/>
    </source>
</evidence>
<accession>A0A9X1HPV6</accession>
<evidence type="ECO:0000259" key="5">
    <source>
        <dbReference type="Pfam" id="PF26002"/>
    </source>
</evidence>
<feature type="domain" description="CzcB-like C-terminal circularly permuted SH3-like" evidence="4">
    <location>
        <begin position="382"/>
        <end position="425"/>
    </location>
</feature>
<dbReference type="PANTHER" id="PTHR30469">
    <property type="entry name" value="MULTIDRUG RESISTANCE PROTEIN MDTA"/>
    <property type="match status" value="1"/>
</dbReference>
<dbReference type="SUPFAM" id="SSF111369">
    <property type="entry name" value="HlyD-like secretion proteins"/>
    <property type="match status" value="2"/>
</dbReference>
<feature type="domain" description="Multidrug resistance protein MdtA-like barrel-sandwich hybrid" evidence="3">
    <location>
        <begin position="68"/>
        <end position="230"/>
    </location>
</feature>
<dbReference type="InterPro" id="IPR058624">
    <property type="entry name" value="MdtA-like_HH"/>
</dbReference>
<evidence type="ECO:0000313" key="9">
    <source>
        <dbReference type="Proteomes" id="UP001139409"/>
    </source>
</evidence>
<dbReference type="Pfam" id="PF25917">
    <property type="entry name" value="BSH_RND"/>
    <property type="match status" value="1"/>
</dbReference>
<dbReference type="Proteomes" id="UP001139409">
    <property type="component" value="Unassembled WGS sequence"/>
</dbReference>
<dbReference type="GO" id="GO:0015562">
    <property type="term" value="F:efflux transmembrane transporter activity"/>
    <property type="evidence" value="ECO:0007669"/>
    <property type="project" value="TreeGrafter"/>
</dbReference>
<evidence type="ECO:0000256" key="1">
    <source>
        <dbReference type="SAM" id="MobiDB-lite"/>
    </source>
</evidence>
<dbReference type="GO" id="GO:1990281">
    <property type="term" value="C:efflux pump complex"/>
    <property type="evidence" value="ECO:0007669"/>
    <property type="project" value="TreeGrafter"/>
</dbReference>
<feature type="domain" description="AprE-like beta-barrel" evidence="5">
    <location>
        <begin position="246"/>
        <end position="338"/>
    </location>
</feature>
<dbReference type="RefSeq" id="WP_225697708.1">
    <property type="nucleotide sequence ID" value="NZ_JAIXNE010000002.1"/>
</dbReference>
<dbReference type="InterPro" id="IPR058649">
    <property type="entry name" value="CzcB_C"/>
</dbReference>
<dbReference type="Gene3D" id="2.40.420.20">
    <property type="match status" value="1"/>
</dbReference>
<feature type="domain" description="Multidrug resistance protein MdtA-like alpha-helical hairpin" evidence="2">
    <location>
        <begin position="121"/>
        <end position="203"/>
    </location>
</feature>
<reference evidence="7" key="1">
    <citation type="submission" date="2021-09" db="EMBL/GenBank/DDBJ databases">
        <title>Fulvivirga sp. isolated from coastal sediment.</title>
        <authorList>
            <person name="Yu H."/>
        </authorList>
    </citation>
    <scope>NUCLEOTIDE SEQUENCE</scope>
    <source>
        <strain evidence="7">1062</strain>
    </source>
</reference>
<dbReference type="InterPro" id="IPR058982">
    <property type="entry name" value="Beta-barrel_AprE"/>
</dbReference>
<gene>
    <name evidence="6" type="ORF">LDX50_06920</name>
    <name evidence="7" type="ORF">LDX50_12890</name>
    <name evidence="8" type="ORF">LDX50_18610</name>
</gene>
<dbReference type="EMBL" id="JAIXNE010000003">
    <property type="protein sequence ID" value="MCA6075771.1"/>
    <property type="molecule type" value="Genomic_DNA"/>
</dbReference>
<dbReference type="Gene3D" id="1.10.287.470">
    <property type="entry name" value="Helix hairpin bin"/>
    <property type="match status" value="1"/>
</dbReference>
<dbReference type="PANTHER" id="PTHR30469:SF33">
    <property type="entry name" value="SLR1207 PROTEIN"/>
    <property type="match status" value="1"/>
</dbReference>